<organism evidence="9 10">
    <name type="scientific">Dimorphilus gyrociliatus</name>
    <dbReference type="NCBI Taxonomy" id="2664684"/>
    <lineage>
        <taxon>Eukaryota</taxon>
        <taxon>Metazoa</taxon>
        <taxon>Spiralia</taxon>
        <taxon>Lophotrochozoa</taxon>
        <taxon>Annelida</taxon>
        <taxon>Polychaeta</taxon>
        <taxon>Polychaeta incertae sedis</taxon>
        <taxon>Dinophilidae</taxon>
        <taxon>Dimorphilus</taxon>
    </lineage>
</organism>
<dbReference type="PANTHER" id="PTHR46426">
    <property type="entry name" value="PROTEIN DISULFIDE-ISOMERASE TMX3"/>
    <property type="match status" value="1"/>
</dbReference>
<feature type="signal peptide" evidence="7">
    <location>
        <begin position="1"/>
        <end position="17"/>
    </location>
</feature>
<evidence type="ECO:0000313" key="10">
    <source>
        <dbReference type="Proteomes" id="UP000549394"/>
    </source>
</evidence>
<dbReference type="EMBL" id="CAJFCJ010000007">
    <property type="protein sequence ID" value="CAD5117896.1"/>
    <property type="molecule type" value="Genomic_DNA"/>
</dbReference>
<feature type="transmembrane region" description="Helical" evidence="6">
    <location>
        <begin position="381"/>
        <end position="403"/>
    </location>
</feature>
<dbReference type="Gene3D" id="3.40.30.10">
    <property type="entry name" value="Glutaredoxin"/>
    <property type="match status" value="2"/>
</dbReference>
<gene>
    <name evidence="9" type="ORF">DGYR_LOCUS6362</name>
</gene>
<evidence type="ECO:0000259" key="8">
    <source>
        <dbReference type="PROSITE" id="PS51352"/>
    </source>
</evidence>
<proteinExistence type="predicted"/>
<dbReference type="PROSITE" id="PS51352">
    <property type="entry name" value="THIOREDOXIN_2"/>
    <property type="match status" value="1"/>
</dbReference>
<reference evidence="9 10" key="1">
    <citation type="submission" date="2020-08" db="EMBL/GenBank/DDBJ databases">
        <authorList>
            <person name="Hejnol A."/>
        </authorList>
    </citation>
    <scope>NUCLEOTIDE SEQUENCE [LARGE SCALE GENOMIC DNA]</scope>
</reference>
<dbReference type="OrthoDB" id="74910at2759"/>
<keyword evidence="3 6" id="KW-1133">Transmembrane helix</keyword>
<comment type="caution">
    <text evidence="9">The sequence shown here is derived from an EMBL/GenBank/DDBJ whole genome shotgun (WGS) entry which is preliminary data.</text>
</comment>
<dbReference type="Proteomes" id="UP000549394">
    <property type="component" value="Unassembled WGS sequence"/>
</dbReference>
<feature type="domain" description="Thioredoxin" evidence="8">
    <location>
        <begin position="17"/>
        <end position="121"/>
    </location>
</feature>
<dbReference type="AlphaFoldDB" id="A0A7I8VQX7"/>
<dbReference type="PRINTS" id="PR00421">
    <property type="entry name" value="THIOREDOXIN"/>
</dbReference>
<accession>A0A7I8VQX7</accession>
<comment type="function">
    <text evidence="5">Probable disulfide isomerase, which participates in the folding of proteins containing disulfide bonds. May act as a dithiol oxidase. Acts as a regulator of endoplasmic reticulum-mitochondria contact sites via its ability to regulate redox signals.</text>
</comment>
<keyword evidence="7" id="KW-0732">Signal</keyword>
<dbReference type="InterPro" id="IPR052250">
    <property type="entry name" value="PDI_TMX3"/>
</dbReference>
<evidence type="ECO:0000256" key="7">
    <source>
        <dbReference type="SAM" id="SignalP"/>
    </source>
</evidence>
<dbReference type="GO" id="GO:0005789">
    <property type="term" value="C:endoplasmic reticulum membrane"/>
    <property type="evidence" value="ECO:0007669"/>
    <property type="project" value="UniProtKB-SubCell"/>
</dbReference>
<feature type="chain" id="PRO_5029830722" evidence="7">
    <location>
        <begin position="18"/>
        <end position="492"/>
    </location>
</feature>
<evidence type="ECO:0000256" key="4">
    <source>
        <dbReference type="ARBA" id="ARBA00023136"/>
    </source>
</evidence>
<keyword evidence="10" id="KW-1185">Reference proteome</keyword>
<keyword evidence="2 6" id="KW-0812">Transmembrane</keyword>
<sequence>MKIIFWLIACFGCVVQSQIIDLDDSFSVDPEDDTPWLVEFYAPWCGHCKRLEPIYHQVYLDLEKSHIKVAKLDATRHTTVSAKYEVQGFPTILFIQGDRVFKHQGDRTKEAITEFAKRALGPTIKVISNGAKYFDIRSEHADSSFFLYIGAQQGLSELMTKFAAVTDKLAVHSYYYSCERKILPPDFVKHLQHDPTLVVFKDREWYEYEPGESGVTRSSVEAFVARERHLAFPKLAGGGGLSDMSDLRKKIVVIVVNDADKESVKLNSRMKDIATMMSTKYRRDFHAHFQFAWMDDPETMNTITMTTLKLPALIVFDTETQYYYLPEFNLVDITYNSFSKFLNEIRDGSAPSFGGTGFLQRVKRIAYDIWIAVYSIYEASAWLALLVFGLPSAVISIVCYALCCMEPIDDAEDTDDENIDESLCSLSYTIPLFFTFCDTVCMRCVFKSFFSKLNKKNLGCSWRAWLVGFNDFWYTRYGYFARLLFLLVFGTN</sequence>
<protein>
    <submittedName>
        <fullName evidence="9">DgyrCDS6639</fullName>
    </submittedName>
</protein>
<comment type="subcellular location">
    <subcellularLocation>
        <location evidence="1">Endoplasmic reticulum membrane</location>
        <topology evidence="1">Single-pass membrane protein</topology>
    </subcellularLocation>
</comment>
<dbReference type="PROSITE" id="PS00194">
    <property type="entry name" value="THIOREDOXIN_1"/>
    <property type="match status" value="1"/>
</dbReference>
<dbReference type="SUPFAM" id="SSF52833">
    <property type="entry name" value="Thioredoxin-like"/>
    <property type="match status" value="1"/>
</dbReference>
<dbReference type="InterPro" id="IPR013766">
    <property type="entry name" value="Thioredoxin_domain"/>
</dbReference>
<dbReference type="PANTHER" id="PTHR46426:SF1">
    <property type="entry name" value="PROTEIN DISULFIDE-ISOMERASE TMX3"/>
    <property type="match status" value="1"/>
</dbReference>
<evidence type="ECO:0000256" key="2">
    <source>
        <dbReference type="ARBA" id="ARBA00022692"/>
    </source>
</evidence>
<evidence type="ECO:0000256" key="5">
    <source>
        <dbReference type="ARBA" id="ARBA00045246"/>
    </source>
</evidence>
<dbReference type="InterPro" id="IPR017937">
    <property type="entry name" value="Thioredoxin_CS"/>
</dbReference>
<evidence type="ECO:0000256" key="6">
    <source>
        <dbReference type="SAM" id="Phobius"/>
    </source>
</evidence>
<evidence type="ECO:0000256" key="3">
    <source>
        <dbReference type="ARBA" id="ARBA00022989"/>
    </source>
</evidence>
<dbReference type="InterPro" id="IPR036249">
    <property type="entry name" value="Thioredoxin-like_sf"/>
</dbReference>
<name>A0A7I8VQX7_9ANNE</name>
<dbReference type="Pfam" id="PF00085">
    <property type="entry name" value="Thioredoxin"/>
    <property type="match status" value="1"/>
</dbReference>
<evidence type="ECO:0000313" key="9">
    <source>
        <dbReference type="EMBL" id="CAD5117896.1"/>
    </source>
</evidence>
<keyword evidence="4 6" id="KW-0472">Membrane</keyword>
<dbReference type="Pfam" id="PF13848">
    <property type="entry name" value="Thioredoxin_6"/>
    <property type="match status" value="1"/>
</dbReference>
<evidence type="ECO:0000256" key="1">
    <source>
        <dbReference type="ARBA" id="ARBA00004389"/>
    </source>
</evidence>